<organism evidence="2 3">
    <name type="scientific">Paenibacillus piri</name>
    <dbReference type="NCBI Taxonomy" id="2547395"/>
    <lineage>
        <taxon>Bacteria</taxon>
        <taxon>Bacillati</taxon>
        <taxon>Bacillota</taxon>
        <taxon>Bacilli</taxon>
        <taxon>Bacillales</taxon>
        <taxon>Paenibacillaceae</taxon>
        <taxon>Paenibacillus</taxon>
    </lineage>
</organism>
<name>A0A4V2ZSU7_9BACL</name>
<keyword evidence="3" id="KW-1185">Reference proteome</keyword>
<comment type="caution">
    <text evidence="2">The sequence shown here is derived from an EMBL/GenBank/DDBJ whole genome shotgun (WGS) entry which is preliminary data.</text>
</comment>
<evidence type="ECO:0000256" key="1">
    <source>
        <dbReference type="SAM" id="Phobius"/>
    </source>
</evidence>
<gene>
    <name evidence="2" type="ORF">E1757_24255</name>
</gene>
<sequence length="113" mass="12596">MERLLVKSGVYGFIIGLFIAIWICPDTIRNPSFGGGYSIEAVPMRDYILTVLRFAIKLSLGTVAAVWLYNRFWKTPADGGEPSFWYGFFKAFFIVLGIIIAITLVATAIGSRH</sequence>
<evidence type="ECO:0000313" key="2">
    <source>
        <dbReference type="EMBL" id="TDF94514.1"/>
    </source>
</evidence>
<feature type="transmembrane region" description="Helical" evidence="1">
    <location>
        <begin position="6"/>
        <end position="25"/>
    </location>
</feature>
<feature type="transmembrane region" description="Helical" evidence="1">
    <location>
        <begin position="46"/>
        <end position="68"/>
    </location>
</feature>
<dbReference type="RefSeq" id="WP_133232982.1">
    <property type="nucleotide sequence ID" value="NZ_SMRT01000013.1"/>
</dbReference>
<keyword evidence="1" id="KW-0472">Membrane</keyword>
<dbReference type="EMBL" id="SMRT01000013">
    <property type="protein sequence ID" value="TDF94514.1"/>
    <property type="molecule type" value="Genomic_DNA"/>
</dbReference>
<dbReference type="AlphaFoldDB" id="A0A4V2ZSU7"/>
<dbReference type="OrthoDB" id="2643644at2"/>
<protein>
    <submittedName>
        <fullName evidence="2">Uncharacterized protein</fullName>
    </submittedName>
</protein>
<dbReference type="Proteomes" id="UP000295636">
    <property type="component" value="Unassembled WGS sequence"/>
</dbReference>
<keyword evidence="1" id="KW-0812">Transmembrane</keyword>
<keyword evidence="1" id="KW-1133">Transmembrane helix</keyword>
<reference evidence="2 3" key="1">
    <citation type="submission" date="2019-03" db="EMBL/GenBank/DDBJ databases">
        <title>This is whole genome sequence of Paenibacillus sp MS74 strain.</title>
        <authorList>
            <person name="Trinh H.N."/>
        </authorList>
    </citation>
    <scope>NUCLEOTIDE SEQUENCE [LARGE SCALE GENOMIC DNA]</scope>
    <source>
        <strain evidence="2 3">MS74</strain>
    </source>
</reference>
<evidence type="ECO:0000313" key="3">
    <source>
        <dbReference type="Proteomes" id="UP000295636"/>
    </source>
</evidence>
<accession>A0A4V2ZSU7</accession>
<proteinExistence type="predicted"/>
<feature type="transmembrane region" description="Helical" evidence="1">
    <location>
        <begin position="88"/>
        <end position="109"/>
    </location>
</feature>